<dbReference type="EMBL" id="JBEDUW010000002">
    <property type="protein sequence ID" value="KAK9946536.1"/>
    <property type="molecule type" value="Genomic_DNA"/>
</dbReference>
<evidence type="ECO:0000256" key="1">
    <source>
        <dbReference type="SAM" id="Phobius"/>
    </source>
</evidence>
<keyword evidence="1" id="KW-0472">Membrane</keyword>
<proteinExistence type="predicted"/>
<keyword evidence="1" id="KW-1133">Transmembrane helix</keyword>
<accession>A0AAW1YCT4</accession>
<sequence>MGSAQKGPHQWRSVFDGVKLKTIPSMPEALMAEINTAICNLEYARATVLLETPIFFFFFFLLLILFEPEERELSSAPIRCPKGRSSLQGRLCSPGCWEARRGSSLFECQLHKPTN</sequence>
<keyword evidence="1" id="KW-0812">Transmembrane</keyword>
<feature type="transmembrane region" description="Helical" evidence="1">
    <location>
        <begin position="43"/>
        <end position="66"/>
    </location>
</feature>
<keyword evidence="3" id="KW-1185">Reference proteome</keyword>
<organism evidence="2 3">
    <name type="scientific">Rubus argutus</name>
    <name type="common">Southern blackberry</name>
    <dbReference type="NCBI Taxonomy" id="59490"/>
    <lineage>
        <taxon>Eukaryota</taxon>
        <taxon>Viridiplantae</taxon>
        <taxon>Streptophyta</taxon>
        <taxon>Embryophyta</taxon>
        <taxon>Tracheophyta</taxon>
        <taxon>Spermatophyta</taxon>
        <taxon>Magnoliopsida</taxon>
        <taxon>eudicotyledons</taxon>
        <taxon>Gunneridae</taxon>
        <taxon>Pentapetalae</taxon>
        <taxon>rosids</taxon>
        <taxon>fabids</taxon>
        <taxon>Rosales</taxon>
        <taxon>Rosaceae</taxon>
        <taxon>Rosoideae</taxon>
        <taxon>Rosoideae incertae sedis</taxon>
        <taxon>Rubus</taxon>
    </lineage>
</organism>
<gene>
    <name evidence="2" type="ORF">M0R45_011997</name>
</gene>
<evidence type="ECO:0000313" key="3">
    <source>
        <dbReference type="Proteomes" id="UP001457282"/>
    </source>
</evidence>
<reference evidence="2 3" key="1">
    <citation type="journal article" date="2023" name="G3 (Bethesda)">
        <title>A chromosome-length genome assembly and annotation of blackberry (Rubus argutus, cv. 'Hillquist').</title>
        <authorList>
            <person name="Bruna T."/>
            <person name="Aryal R."/>
            <person name="Dudchenko O."/>
            <person name="Sargent D.J."/>
            <person name="Mead D."/>
            <person name="Buti M."/>
            <person name="Cavallini A."/>
            <person name="Hytonen T."/>
            <person name="Andres J."/>
            <person name="Pham M."/>
            <person name="Weisz D."/>
            <person name="Mascagni F."/>
            <person name="Usai G."/>
            <person name="Natali L."/>
            <person name="Bassil N."/>
            <person name="Fernandez G.E."/>
            <person name="Lomsadze A."/>
            <person name="Armour M."/>
            <person name="Olukolu B."/>
            <person name="Poorten T."/>
            <person name="Britton C."/>
            <person name="Davik J."/>
            <person name="Ashrafi H."/>
            <person name="Aiden E.L."/>
            <person name="Borodovsky M."/>
            <person name="Worthington M."/>
        </authorList>
    </citation>
    <scope>NUCLEOTIDE SEQUENCE [LARGE SCALE GENOMIC DNA]</scope>
    <source>
        <strain evidence="2">PI 553951</strain>
    </source>
</reference>
<name>A0AAW1YCT4_RUBAR</name>
<comment type="caution">
    <text evidence="2">The sequence shown here is derived from an EMBL/GenBank/DDBJ whole genome shotgun (WGS) entry which is preliminary data.</text>
</comment>
<protein>
    <submittedName>
        <fullName evidence="2">Uncharacterized protein</fullName>
    </submittedName>
</protein>
<dbReference type="Proteomes" id="UP001457282">
    <property type="component" value="Unassembled WGS sequence"/>
</dbReference>
<dbReference type="AlphaFoldDB" id="A0AAW1YCT4"/>
<evidence type="ECO:0000313" key="2">
    <source>
        <dbReference type="EMBL" id="KAK9946536.1"/>
    </source>
</evidence>